<evidence type="ECO:0000313" key="3">
    <source>
        <dbReference type="Proteomes" id="UP000031594"/>
    </source>
</evidence>
<gene>
    <name evidence="2" type="ORF">A946_04210</name>
</gene>
<sequence>MKPHSFLKLFKRKREKTESKKQTKASKGNRRNLIIFKQETRVQKKGKKLTELEKNKRKRGRMEYLS</sequence>
<dbReference type="Proteomes" id="UP000031594">
    <property type="component" value="Unassembled WGS sequence"/>
</dbReference>
<reference evidence="2 3" key="1">
    <citation type="submission" date="2014-08" db="EMBL/GenBank/DDBJ databases">
        <title>Methylacidiphilum kamchatkense strain Kam1 draft genome sequence.</title>
        <authorList>
            <person name="Birkeland N.-K."/>
            <person name="Erikstad H.A."/>
        </authorList>
    </citation>
    <scope>NUCLEOTIDE SEQUENCE [LARGE SCALE GENOMIC DNA]</scope>
    <source>
        <strain evidence="2 3">Kam1</strain>
    </source>
</reference>
<keyword evidence="3" id="KW-1185">Reference proteome</keyword>
<feature type="region of interest" description="Disordered" evidence="1">
    <location>
        <begin position="1"/>
        <end position="66"/>
    </location>
</feature>
<evidence type="ECO:0000313" key="2">
    <source>
        <dbReference type="EMBL" id="KIE58657.1"/>
    </source>
</evidence>
<organism evidence="2 3">
    <name type="scientific">Methylacidiphilum kamchatkense Kam1</name>
    <dbReference type="NCBI Taxonomy" id="1202785"/>
    <lineage>
        <taxon>Bacteria</taxon>
        <taxon>Pseudomonadati</taxon>
        <taxon>Verrucomicrobiota</taxon>
        <taxon>Methylacidiphilae</taxon>
        <taxon>Methylacidiphilales</taxon>
        <taxon>Methylacidiphilaceae</taxon>
        <taxon>Methylacidiphilum (ex Ratnadevi et al. 2023)</taxon>
    </lineage>
</organism>
<evidence type="ECO:0000256" key="1">
    <source>
        <dbReference type="SAM" id="MobiDB-lite"/>
    </source>
</evidence>
<name>A0ABR4ZWU8_9BACT</name>
<proteinExistence type="predicted"/>
<protein>
    <submittedName>
        <fullName evidence="2">Uncharacterized protein</fullName>
    </submittedName>
</protein>
<feature type="compositionally biased region" description="Basic residues" evidence="1">
    <location>
        <begin position="1"/>
        <end position="14"/>
    </location>
</feature>
<dbReference type="EMBL" id="JQNX01000003">
    <property type="protein sequence ID" value="KIE58657.1"/>
    <property type="molecule type" value="Genomic_DNA"/>
</dbReference>
<feature type="compositionally biased region" description="Basic and acidic residues" evidence="1">
    <location>
        <begin position="38"/>
        <end position="54"/>
    </location>
</feature>
<comment type="caution">
    <text evidence="2">The sequence shown here is derived from an EMBL/GenBank/DDBJ whole genome shotgun (WGS) entry which is preliminary data.</text>
</comment>
<accession>A0ABR4ZWU8</accession>